<evidence type="ECO:0000313" key="3">
    <source>
        <dbReference type="Proteomes" id="UP000176355"/>
    </source>
</evidence>
<dbReference type="InterPro" id="IPR043519">
    <property type="entry name" value="NT_sf"/>
</dbReference>
<dbReference type="AlphaFoldDB" id="A0A1G2P7M5"/>
<dbReference type="Proteomes" id="UP000176355">
    <property type="component" value="Unassembled WGS sequence"/>
</dbReference>
<dbReference type="Gene3D" id="3.30.460.10">
    <property type="entry name" value="Beta Polymerase, domain 2"/>
    <property type="match status" value="1"/>
</dbReference>
<dbReference type="STRING" id="1802333.A3G03_00905"/>
<evidence type="ECO:0000313" key="2">
    <source>
        <dbReference type="EMBL" id="OHA44354.1"/>
    </source>
</evidence>
<accession>A0A1G2P7M5</accession>
<name>A0A1G2P7M5_9BACT</name>
<gene>
    <name evidence="2" type="ORF">A3G03_00905</name>
</gene>
<dbReference type="SUPFAM" id="SSF81301">
    <property type="entry name" value="Nucleotidyltransferase"/>
    <property type="match status" value="1"/>
</dbReference>
<dbReference type="InterPro" id="IPR041633">
    <property type="entry name" value="Polbeta"/>
</dbReference>
<dbReference type="CDD" id="cd05403">
    <property type="entry name" value="NT_KNTase_like"/>
    <property type="match status" value="1"/>
</dbReference>
<sequence length="104" mass="11607">MVHLPPQLQDSLPKDLARIASLNLSREKHRLFFFGSRVDGTGNEQSDIDIGIDGNETIPEKSLAAIRNAVEALPTLFKIDIVDFTKAKPEFKTIALKHIEPIPF</sequence>
<organism evidence="2 3">
    <name type="scientific">Candidatus Taylorbacteria bacterium RIFCSPLOWO2_12_FULL_44_15c</name>
    <dbReference type="NCBI Taxonomy" id="1802333"/>
    <lineage>
        <taxon>Bacteria</taxon>
        <taxon>Candidatus Tayloriibacteriota</taxon>
    </lineage>
</organism>
<evidence type="ECO:0000259" key="1">
    <source>
        <dbReference type="Pfam" id="PF18765"/>
    </source>
</evidence>
<protein>
    <recommendedName>
        <fullName evidence="1">Polymerase beta nucleotidyltransferase domain-containing protein</fullName>
    </recommendedName>
</protein>
<feature type="domain" description="Polymerase beta nucleotidyltransferase" evidence="1">
    <location>
        <begin position="30"/>
        <end position="97"/>
    </location>
</feature>
<comment type="caution">
    <text evidence="2">The sequence shown here is derived from an EMBL/GenBank/DDBJ whole genome shotgun (WGS) entry which is preliminary data.</text>
</comment>
<dbReference type="EMBL" id="MHSL01000005">
    <property type="protein sequence ID" value="OHA44354.1"/>
    <property type="molecule type" value="Genomic_DNA"/>
</dbReference>
<proteinExistence type="predicted"/>
<reference evidence="2 3" key="1">
    <citation type="journal article" date="2016" name="Nat. Commun.">
        <title>Thousands of microbial genomes shed light on interconnected biogeochemical processes in an aquifer system.</title>
        <authorList>
            <person name="Anantharaman K."/>
            <person name="Brown C.T."/>
            <person name="Hug L.A."/>
            <person name="Sharon I."/>
            <person name="Castelle C.J."/>
            <person name="Probst A.J."/>
            <person name="Thomas B.C."/>
            <person name="Singh A."/>
            <person name="Wilkins M.J."/>
            <person name="Karaoz U."/>
            <person name="Brodie E.L."/>
            <person name="Williams K.H."/>
            <person name="Hubbard S.S."/>
            <person name="Banfield J.F."/>
        </authorList>
    </citation>
    <scope>NUCLEOTIDE SEQUENCE [LARGE SCALE GENOMIC DNA]</scope>
</reference>
<dbReference type="Pfam" id="PF18765">
    <property type="entry name" value="Polbeta"/>
    <property type="match status" value="1"/>
</dbReference>